<evidence type="ECO:0000256" key="8">
    <source>
        <dbReference type="SAM" id="Coils"/>
    </source>
</evidence>
<evidence type="ECO:0000256" key="1">
    <source>
        <dbReference type="ARBA" id="ARBA00004123"/>
    </source>
</evidence>
<evidence type="ECO:0000313" key="10">
    <source>
        <dbReference type="EMBL" id="KAK7865146.1"/>
    </source>
</evidence>
<dbReference type="PANTHER" id="PTHR13469:SF8">
    <property type="entry name" value="HEXIM P-TEFB COMPLEX SUBUNIT 1"/>
    <property type="match status" value="1"/>
</dbReference>
<gene>
    <name evidence="10" type="ORF">R5R35_002208</name>
</gene>
<dbReference type="AlphaFoldDB" id="A0AAN9VKW7"/>
<evidence type="ECO:0000256" key="7">
    <source>
        <dbReference type="ARBA" id="ARBA00023242"/>
    </source>
</evidence>
<sequence>MSETVVSVHVPENSVSFSEPSDVKRPTPSRCKLQSSAGVLDDVSKSKSGSSDGMRFRKRRKRGKSKRRRLKPYSRSWQDRSEPEERESGKRVNNVRAKLFAGGQPVAPYNTTQFLMEDHNDLQNLDVKLQAVTTNADGSSVPVLQRPSRARDSSLSVDSDEDYFYSSPEDEGDFLSKEFSNTYEDLHAERLNSMPKAQLIQEYLQLEAKVDILEKRLKKASADVKGESSISDCDKGESGNEEIKDGGGNTSQKMSTLKQEMDKLYMENEQLRRENDRLRCSYLKEKSVHTESSVDSESDSTPSCRCTDSETSCSCSSHSESDSVGCSTTDEERSVEDQRGQSDAPLNEESSSKQSLHGEELNAEDCDKSAEVLRTMENDE</sequence>
<evidence type="ECO:0000313" key="11">
    <source>
        <dbReference type="Proteomes" id="UP001378592"/>
    </source>
</evidence>
<feature type="compositionally biased region" description="Basic and acidic residues" evidence="9">
    <location>
        <begin position="77"/>
        <end position="90"/>
    </location>
</feature>
<dbReference type="GO" id="GO:0005654">
    <property type="term" value="C:nucleoplasm"/>
    <property type="evidence" value="ECO:0007669"/>
    <property type="project" value="TreeGrafter"/>
</dbReference>
<evidence type="ECO:0000256" key="2">
    <source>
        <dbReference type="ARBA" id="ARBA00008409"/>
    </source>
</evidence>
<dbReference type="Pfam" id="PF15313">
    <property type="entry name" value="HEXIM"/>
    <property type="match status" value="1"/>
</dbReference>
<dbReference type="GO" id="GO:0000122">
    <property type="term" value="P:negative regulation of transcription by RNA polymerase II"/>
    <property type="evidence" value="ECO:0007669"/>
    <property type="project" value="InterPro"/>
</dbReference>
<evidence type="ECO:0000256" key="3">
    <source>
        <dbReference type="ARBA" id="ARBA00022491"/>
    </source>
</evidence>
<feature type="region of interest" description="Disordered" evidence="9">
    <location>
        <begin position="1"/>
        <end position="91"/>
    </location>
</feature>
<comment type="subcellular location">
    <subcellularLocation>
        <location evidence="1">Nucleus</location>
    </subcellularLocation>
</comment>
<organism evidence="10 11">
    <name type="scientific">Gryllus longicercus</name>
    <dbReference type="NCBI Taxonomy" id="2509291"/>
    <lineage>
        <taxon>Eukaryota</taxon>
        <taxon>Metazoa</taxon>
        <taxon>Ecdysozoa</taxon>
        <taxon>Arthropoda</taxon>
        <taxon>Hexapoda</taxon>
        <taxon>Insecta</taxon>
        <taxon>Pterygota</taxon>
        <taxon>Neoptera</taxon>
        <taxon>Polyneoptera</taxon>
        <taxon>Orthoptera</taxon>
        <taxon>Ensifera</taxon>
        <taxon>Gryllidea</taxon>
        <taxon>Grylloidea</taxon>
        <taxon>Gryllidae</taxon>
        <taxon>Gryllinae</taxon>
        <taxon>Gryllus</taxon>
    </lineage>
</organism>
<dbReference type="GO" id="GO:0004861">
    <property type="term" value="F:cyclin-dependent protein serine/threonine kinase inhibitor activity"/>
    <property type="evidence" value="ECO:0007669"/>
    <property type="project" value="InterPro"/>
</dbReference>
<feature type="compositionally biased region" description="Acidic residues" evidence="9">
    <location>
        <begin position="158"/>
        <end position="168"/>
    </location>
</feature>
<feature type="coiled-coil region" evidence="8">
    <location>
        <begin position="196"/>
        <end position="223"/>
    </location>
</feature>
<accession>A0AAN9VKW7</accession>
<feature type="region of interest" description="Disordered" evidence="9">
    <location>
        <begin position="285"/>
        <end position="368"/>
    </location>
</feature>
<feature type="region of interest" description="Disordered" evidence="9">
    <location>
        <begin position="224"/>
        <end position="270"/>
    </location>
</feature>
<keyword evidence="11" id="KW-1185">Reference proteome</keyword>
<feature type="region of interest" description="Disordered" evidence="9">
    <location>
        <begin position="136"/>
        <end position="168"/>
    </location>
</feature>
<keyword evidence="5 8" id="KW-0175">Coiled coil</keyword>
<keyword evidence="4" id="KW-0805">Transcription regulation</keyword>
<evidence type="ECO:0000256" key="5">
    <source>
        <dbReference type="ARBA" id="ARBA00023054"/>
    </source>
</evidence>
<dbReference type="EMBL" id="JAZDUA010000185">
    <property type="protein sequence ID" value="KAK7865146.1"/>
    <property type="molecule type" value="Genomic_DNA"/>
</dbReference>
<feature type="compositionally biased region" description="Basic residues" evidence="9">
    <location>
        <begin position="56"/>
        <end position="72"/>
    </location>
</feature>
<dbReference type="PRINTS" id="PR02094">
    <property type="entry name" value="HEXIMFAMILY"/>
</dbReference>
<feature type="compositionally biased region" description="Low complexity" evidence="9">
    <location>
        <begin position="290"/>
        <end position="327"/>
    </location>
</feature>
<keyword evidence="6" id="KW-0804">Transcription</keyword>
<comment type="caution">
    <text evidence="10">The sequence shown here is derived from an EMBL/GenBank/DDBJ whole genome shotgun (WGS) entry which is preliminary data.</text>
</comment>
<proteinExistence type="inferred from homology"/>
<dbReference type="Gene3D" id="6.10.250.2910">
    <property type="match status" value="1"/>
</dbReference>
<evidence type="ECO:0008006" key="12">
    <source>
        <dbReference type="Google" id="ProtNLM"/>
    </source>
</evidence>
<feature type="compositionally biased region" description="Basic and acidic residues" evidence="9">
    <location>
        <begin position="259"/>
        <end position="270"/>
    </location>
</feature>
<dbReference type="GO" id="GO:0097322">
    <property type="term" value="F:7SK snRNA binding"/>
    <property type="evidence" value="ECO:0007669"/>
    <property type="project" value="TreeGrafter"/>
</dbReference>
<evidence type="ECO:0000256" key="6">
    <source>
        <dbReference type="ARBA" id="ARBA00023163"/>
    </source>
</evidence>
<evidence type="ECO:0000256" key="4">
    <source>
        <dbReference type="ARBA" id="ARBA00023015"/>
    </source>
</evidence>
<keyword evidence="7" id="KW-0539">Nucleus</keyword>
<name>A0AAN9VKW7_9ORTH</name>
<keyword evidence="3" id="KW-0678">Repressor</keyword>
<feature type="compositionally biased region" description="Basic and acidic residues" evidence="9">
    <location>
        <begin position="330"/>
        <end position="340"/>
    </location>
</feature>
<reference evidence="10 11" key="1">
    <citation type="submission" date="2024-03" db="EMBL/GenBank/DDBJ databases">
        <title>The genome assembly and annotation of the cricket Gryllus longicercus Weissman &amp; Gray.</title>
        <authorList>
            <person name="Szrajer S."/>
            <person name="Gray D."/>
            <person name="Ylla G."/>
        </authorList>
    </citation>
    <scope>NUCLEOTIDE SEQUENCE [LARGE SCALE GENOMIC DNA]</scope>
    <source>
        <strain evidence="10">DAG 2021-001</strain>
        <tissue evidence="10">Whole body minus gut</tissue>
    </source>
</reference>
<feature type="compositionally biased region" description="Basic and acidic residues" evidence="9">
    <location>
        <begin position="224"/>
        <end position="245"/>
    </location>
</feature>
<dbReference type="InterPro" id="IPR024872">
    <property type="entry name" value="HEXIM"/>
</dbReference>
<dbReference type="PANTHER" id="PTHR13469">
    <property type="entry name" value="HEXAMETHYLENE BISACETAMIDE INDUCIBLE 1"/>
    <property type="match status" value="1"/>
</dbReference>
<feature type="compositionally biased region" description="Basic and acidic residues" evidence="9">
    <location>
        <begin position="356"/>
        <end position="368"/>
    </location>
</feature>
<evidence type="ECO:0000256" key="9">
    <source>
        <dbReference type="SAM" id="MobiDB-lite"/>
    </source>
</evidence>
<comment type="similarity">
    <text evidence="2">Belongs to the HEXIM family.</text>
</comment>
<protein>
    <recommendedName>
        <fullName evidence="12">Protein HEXIM1</fullName>
    </recommendedName>
</protein>
<dbReference type="GO" id="GO:0005737">
    <property type="term" value="C:cytoplasm"/>
    <property type="evidence" value="ECO:0007669"/>
    <property type="project" value="InterPro"/>
</dbReference>
<dbReference type="Proteomes" id="UP001378592">
    <property type="component" value="Unassembled WGS sequence"/>
</dbReference>